<protein>
    <recommendedName>
        <fullName evidence="4">Secreted protein</fullName>
    </recommendedName>
</protein>
<name>A0ABU7BDA1_9TELE</name>
<keyword evidence="1" id="KW-0732">Signal</keyword>
<keyword evidence="3" id="KW-1185">Reference proteome</keyword>
<proteinExistence type="predicted"/>
<evidence type="ECO:0000313" key="3">
    <source>
        <dbReference type="Proteomes" id="UP001345963"/>
    </source>
</evidence>
<evidence type="ECO:0000313" key="2">
    <source>
        <dbReference type="EMBL" id="MED6248288.1"/>
    </source>
</evidence>
<reference evidence="2 3" key="1">
    <citation type="submission" date="2021-07" db="EMBL/GenBank/DDBJ databases">
        <authorList>
            <person name="Palmer J.M."/>
        </authorList>
    </citation>
    <scope>NUCLEOTIDE SEQUENCE [LARGE SCALE GENOMIC DNA]</scope>
    <source>
        <strain evidence="2 3">AT_MEX2019</strain>
        <tissue evidence="2">Muscle</tissue>
    </source>
</reference>
<evidence type="ECO:0000256" key="1">
    <source>
        <dbReference type="SAM" id="SignalP"/>
    </source>
</evidence>
<dbReference type="EMBL" id="JAHUTI010050015">
    <property type="protein sequence ID" value="MED6248288.1"/>
    <property type="molecule type" value="Genomic_DNA"/>
</dbReference>
<dbReference type="Proteomes" id="UP001345963">
    <property type="component" value="Unassembled WGS sequence"/>
</dbReference>
<organism evidence="2 3">
    <name type="scientific">Ataeniobius toweri</name>
    <dbReference type="NCBI Taxonomy" id="208326"/>
    <lineage>
        <taxon>Eukaryota</taxon>
        <taxon>Metazoa</taxon>
        <taxon>Chordata</taxon>
        <taxon>Craniata</taxon>
        <taxon>Vertebrata</taxon>
        <taxon>Euteleostomi</taxon>
        <taxon>Actinopterygii</taxon>
        <taxon>Neopterygii</taxon>
        <taxon>Teleostei</taxon>
        <taxon>Neoteleostei</taxon>
        <taxon>Acanthomorphata</taxon>
        <taxon>Ovalentaria</taxon>
        <taxon>Atherinomorphae</taxon>
        <taxon>Cyprinodontiformes</taxon>
        <taxon>Goodeidae</taxon>
        <taxon>Ataeniobius</taxon>
    </lineage>
</organism>
<feature type="chain" id="PRO_5047141686" description="Secreted protein" evidence="1">
    <location>
        <begin position="34"/>
        <end position="114"/>
    </location>
</feature>
<comment type="caution">
    <text evidence="2">The sequence shown here is derived from an EMBL/GenBank/DDBJ whole genome shotgun (WGS) entry which is preliminary data.</text>
</comment>
<accession>A0ABU7BDA1</accession>
<feature type="signal peptide" evidence="1">
    <location>
        <begin position="1"/>
        <end position="33"/>
    </location>
</feature>
<sequence length="114" mass="12775">MQHHFTRISCSTADLVFCFLLLLFNFLCEVCFHVDSSRVTCTSMCITSVSACLYKNLPLLFYTGSAEVKEEAHLIYPGLNSPQDSKYILTRRGRRTVAMETHSPGSCGGEDELL</sequence>
<evidence type="ECO:0008006" key="4">
    <source>
        <dbReference type="Google" id="ProtNLM"/>
    </source>
</evidence>
<gene>
    <name evidence="2" type="ORF">ATANTOWER_030855</name>
</gene>